<evidence type="ECO:0000313" key="2">
    <source>
        <dbReference type="Proteomes" id="UP000823660"/>
    </source>
</evidence>
<accession>A0A9D9I6R7</accession>
<dbReference type="AlphaFoldDB" id="A0A9D9I6R7"/>
<sequence length="130" mass="14469">MKQIFKLLIPVLIFGALVSYDAIAKDGRHAKKRIILTTILKDLDKIINRDFGSNADATYYPDADIIELACDGTKETSVYIVNSNGEEISYDSFDAGMNPYYMVDVPQVPGTYYIVIDSPILYAEGAFVVE</sequence>
<comment type="caution">
    <text evidence="1">The sequence shown here is derived from an EMBL/GenBank/DDBJ whole genome shotgun (WGS) entry which is preliminary data.</text>
</comment>
<dbReference type="Proteomes" id="UP000823660">
    <property type="component" value="Unassembled WGS sequence"/>
</dbReference>
<gene>
    <name evidence="1" type="ORF">IAB99_02790</name>
</gene>
<evidence type="ECO:0008006" key="3">
    <source>
        <dbReference type="Google" id="ProtNLM"/>
    </source>
</evidence>
<reference evidence="1" key="2">
    <citation type="journal article" date="2021" name="PeerJ">
        <title>Extensive microbial diversity within the chicken gut microbiome revealed by metagenomics and culture.</title>
        <authorList>
            <person name="Gilroy R."/>
            <person name="Ravi A."/>
            <person name="Getino M."/>
            <person name="Pursley I."/>
            <person name="Horton D.L."/>
            <person name="Alikhan N.F."/>
            <person name="Baker D."/>
            <person name="Gharbi K."/>
            <person name="Hall N."/>
            <person name="Watson M."/>
            <person name="Adriaenssens E.M."/>
            <person name="Foster-Nyarko E."/>
            <person name="Jarju S."/>
            <person name="Secka A."/>
            <person name="Antonio M."/>
            <person name="Oren A."/>
            <person name="Chaudhuri R.R."/>
            <person name="La Ragione R."/>
            <person name="Hildebrand F."/>
            <person name="Pallen M.J."/>
        </authorList>
    </citation>
    <scope>NUCLEOTIDE SEQUENCE</scope>
    <source>
        <strain evidence="1">B1-15692</strain>
    </source>
</reference>
<dbReference type="EMBL" id="JADIMH010000015">
    <property type="protein sequence ID" value="MBO8466675.1"/>
    <property type="molecule type" value="Genomic_DNA"/>
</dbReference>
<organism evidence="1 2">
    <name type="scientific">Candidatus Cryptobacteroides faecipullorum</name>
    <dbReference type="NCBI Taxonomy" id="2840764"/>
    <lineage>
        <taxon>Bacteria</taxon>
        <taxon>Pseudomonadati</taxon>
        <taxon>Bacteroidota</taxon>
        <taxon>Bacteroidia</taxon>
        <taxon>Bacteroidales</taxon>
        <taxon>Candidatus Cryptobacteroides</taxon>
    </lineage>
</organism>
<proteinExistence type="predicted"/>
<reference evidence="1" key="1">
    <citation type="submission" date="2020-10" db="EMBL/GenBank/DDBJ databases">
        <authorList>
            <person name="Gilroy R."/>
        </authorList>
    </citation>
    <scope>NUCLEOTIDE SEQUENCE</scope>
    <source>
        <strain evidence="1">B1-15692</strain>
    </source>
</reference>
<protein>
    <recommendedName>
        <fullName evidence="3">DUF3244 domain-containing protein</fullName>
    </recommendedName>
</protein>
<evidence type="ECO:0000313" key="1">
    <source>
        <dbReference type="EMBL" id="MBO8466675.1"/>
    </source>
</evidence>
<name>A0A9D9I6R7_9BACT</name>